<organism evidence="2 3">
    <name type="scientific">Paenisporosarcina antarctica</name>
    <dbReference type="NCBI Taxonomy" id="417367"/>
    <lineage>
        <taxon>Bacteria</taxon>
        <taxon>Bacillati</taxon>
        <taxon>Bacillota</taxon>
        <taxon>Bacilli</taxon>
        <taxon>Bacillales</taxon>
        <taxon>Caryophanaceae</taxon>
        <taxon>Paenisporosarcina</taxon>
    </lineage>
</organism>
<keyword evidence="1" id="KW-1133">Transmembrane helix</keyword>
<evidence type="ECO:0000313" key="3">
    <source>
        <dbReference type="Proteomes" id="UP000294292"/>
    </source>
</evidence>
<protein>
    <submittedName>
        <fullName evidence="2">Uncharacterized protein</fullName>
    </submittedName>
</protein>
<dbReference type="AlphaFoldDB" id="A0A4P7A1D3"/>
<proteinExistence type="predicted"/>
<keyword evidence="1" id="KW-0812">Transmembrane</keyword>
<feature type="transmembrane region" description="Helical" evidence="1">
    <location>
        <begin position="108"/>
        <end position="125"/>
    </location>
</feature>
<dbReference type="KEGG" id="panc:E2636_16875"/>
<name>A0A4P7A1D3_9BACL</name>
<keyword evidence="3" id="KW-1185">Reference proteome</keyword>
<sequence length="147" mass="17600">MANFQLKHTNIQKLNVEELKNFLQENEYREFIEYFLLENKKGENGLIFKELLNQLSSDEESIIKEEIEKFNIVVDDNALWRKPAIEIYESLLLNIESSKKEDLIESKGIYLFLLFSMNYVFFSYANKDFRRFIGVKKRSLINSLRIK</sequence>
<reference evidence="2 3" key="1">
    <citation type="submission" date="2019-03" db="EMBL/GenBank/DDBJ databases">
        <title>Complete genome sequence of Paenisporosarcina antarctica CGMCC 1.6503T.</title>
        <authorList>
            <person name="Rong J.-C."/>
            <person name="Chi N.-Y."/>
            <person name="Zhang Q.-F."/>
        </authorList>
    </citation>
    <scope>NUCLEOTIDE SEQUENCE [LARGE SCALE GENOMIC DNA]</scope>
    <source>
        <strain evidence="2 3">CGMCC 1.6503</strain>
    </source>
</reference>
<gene>
    <name evidence="2" type="ORF">E2636_16875</name>
</gene>
<dbReference type="EMBL" id="CP038015">
    <property type="protein sequence ID" value="QBP42711.1"/>
    <property type="molecule type" value="Genomic_DNA"/>
</dbReference>
<dbReference type="Proteomes" id="UP000294292">
    <property type="component" value="Chromosome"/>
</dbReference>
<dbReference type="RefSeq" id="WP_134211347.1">
    <property type="nucleotide sequence ID" value="NZ_CP038015.1"/>
</dbReference>
<evidence type="ECO:0000256" key="1">
    <source>
        <dbReference type="SAM" id="Phobius"/>
    </source>
</evidence>
<accession>A0A4P7A1D3</accession>
<evidence type="ECO:0000313" key="2">
    <source>
        <dbReference type="EMBL" id="QBP42711.1"/>
    </source>
</evidence>
<keyword evidence="1" id="KW-0472">Membrane</keyword>
<dbReference type="OrthoDB" id="2972441at2"/>